<keyword evidence="4" id="KW-0805">Transcription regulation</keyword>
<dbReference type="HOGENOM" id="CLU_016574_7_2_1"/>
<keyword evidence="5" id="KW-0238">DNA-binding</keyword>
<gene>
    <name evidence="9" type="ORF">M438DRAFT_282777</name>
</gene>
<evidence type="ECO:0000313" key="10">
    <source>
        <dbReference type="Proteomes" id="UP000030706"/>
    </source>
</evidence>
<dbReference type="Pfam" id="PF00172">
    <property type="entry name" value="Zn_clus"/>
    <property type="match status" value="1"/>
</dbReference>
<proteinExistence type="predicted"/>
<keyword evidence="7" id="KW-0539">Nucleus</keyword>
<dbReference type="InterPro" id="IPR050797">
    <property type="entry name" value="Carb_Metab_Trans_Reg"/>
</dbReference>
<dbReference type="OrthoDB" id="4132249at2759"/>
<evidence type="ECO:0000256" key="6">
    <source>
        <dbReference type="ARBA" id="ARBA00023163"/>
    </source>
</evidence>
<evidence type="ECO:0000256" key="7">
    <source>
        <dbReference type="ARBA" id="ARBA00023242"/>
    </source>
</evidence>
<organism evidence="9 10">
    <name type="scientific">Aureobasidium pullulans EXF-150</name>
    <dbReference type="NCBI Taxonomy" id="1043002"/>
    <lineage>
        <taxon>Eukaryota</taxon>
        <taxon>Fungi</taxon>
        <taxon>Dikarya</taxon>
        <taxon>Ascomycota</taxon>
        <taxon>Pezizomycotina</taxon>
        <taxon>Dothideomycetes</taxon>
        <taxon>Dothideomycetidae</taxon>
        <taxon>Dothideales</taxon>
        <taxon>Saccotheciaceae</taxon>
        <taxon>Aureobasidium</taxon>
    </lineage>
</organism>
<dbReference type="GO" id="GO:0008270">
    <property type="term" value="F:zinc ion binding"/>
    <property type="evidence" value="ECO:0007669"/>
    <property type="project" value="InterPro"/>
</dbReference>
<dbReference type="PROSITE" id="PS50048">
    <property type="entry name" value="ZN2_CY6_FUNGAL_2"/>
    <property type="match status" value="1"/>
</dbReference>
<feature type="domain" description="Zn(2)-C6 fungal-type" evidence="8">
    <location>
        <begin position="6"/>
        <end position="35"/>
    </location>
</feature>
<dbReference type="GO" id="GO:0003677">
    <property type="term" value="F:DNA binding"/>
    <property type="evidence" value="ECO:0007669"/>
    <property type="project" value="UniProtKB-KW"/>
</dbReference>
<dbReference type="InterPro" id="IPR036864">
    <property type="entry name" value="Zn2-C6_fun-type_DNA-bd_sf"/>
</dbReference>
<dbReference type="InterPro" id="IPR001138">
    <property type="entry name" value="Zn2Cys6_DnaBD"/>
</dbReference>
<protein>
    <recommendedName>
        <fullName evidence="8">Zn(2)-C6 fungal-type domain-containing protein</fullName>
    </recommendedName>
</protein>
<keyword evidence="3" id="KW-0862">Zinc</keyword>
<dbReference type="CDD" id="cd12148">
    <property type="entry name" value="fungal_TF_MHR"/>
    <property type="match status" value="1"/>
</dbReference>
<dbReference type="PANTHER" id="PTHR31668:SF18">
    <property type="entry name" value="MALTOSE FERMENTATION REGULATORY PROTEIN MAL13-RELATED"/>
    <property type="match status" value="1"/>
</dbReference>
<dbReference type="GeneID" id="40743630"/>
<dbReference type="Gene3D" id="4.10.240.10">
    <property type="entry name" value="Zn(2)-C6 fungal-type DNA-binding domain"/>
    <property type="match status" value="1"/>
</dbReference>
<evidence type="ECO:0000256" key="3">
    <source>
        <dbReference type="ARBA" id="ARBA00022833"/>
    </source>
</evidence>
<keyword evidence="10" id="KW-1185">Reference proteome</keyword>
<reference evidence="9 10" key="1">
    <citation type="journal article" date="2014" name="BMC Genomics">
        <title>Genome sequencing of four Aureobasidium pullulans varieties: biotechnological potential, stress tolerance, and description of new species.</title>
        <authorList>
            <person name="Gostin Ar C."/>
            <person name="Ohm R.A."/>
            <person name="Kogej T."/>
            <person name="Sonjak S."/>
            <person name="Turk M."/>
            <person name="Zajc J."/>
            <person name="Zalar P."/>
            <person name="Grube M."/>
            <person name="Sun H."/>
            <person name="Han J."/>
            <person name="Sharma A."/>
            <person name="Chiniquy J."/>
            <person name="Ngan C.Y."/>
            <person name="Lipzen A."/>
            <person name="Barry K."/>
            <person name="Grigoriev I.V."/>
            <person name="Gunde-Cimerman N."/>
        </authorList>
    </citation>
    <scope>NUCLEOTIDE SEQUENCE [LARGE SCALE GENOMIC DNA]</scope>
    <source>
        <strain evidence="9 10">EXF-150</strain>
    </source>
</reference>
<dbReference type="GO" id="GO:0000981">
    <property type="term" value="F:DNA-binding transcription factor activity, RNA polymerase II-specific"/>
    <property type="evidence" value="ECO:0007669"/>
    <property type="project" value="InterPro"/>
</dbReference>
<sequence>MDRRRVCDACSVRRVKCDGQAPCGACTKSSVDCTRLRQRAKSGPKGVRKKTLERLKTVKRQNSGEPSILGSRELEHHNNELIFDNIEETVAVAGSSAYSDVQQEIHEAGLCFLDTPGPSQQPATDLPQMLAWPFRMSLALLEPYLDIYHFKLYPVWPVVNKDALLTRLHNLAPDVNAYMLASSICAATMLQLQLSVLSMGGDVLDPSVILSEVENLRRVHDYRENPTLDHLSTSFFMHVAYIHLGRRTTSTLLLREAITFAYMLDLHRPSHYDEFSEPDRQGHLRMFWLLFITERAHATQYDIPCIMSIDPGMPELDTESQSYVLSAFIMLCQMFRSFSDASSGARLTADDLTLFNNQLLRVPTLTEHHNDLQKADLSVTQQWLRLMFWKLAINKVIMTANTNDDIRSVFFPISLAKELLTNISAMSIDTLEAHGPGMELKLFEVTNSVADMITLNPRQTTSALEIGPQDILVHLATIIGRFRGGNKTLLPLLQSRLSGIGLDSLILPRITDVTYDSPDTNREKSSIESNEALADHSLEDEYGILFGPYSLEHQSYV</sequence>
<keyword evidence="2" id="KW-0479">Metal-binding</keyword>
<evidence type="ECO:0000259" key="8">
    <source>
        <dbReference type="PROSITE" id="PS50048"/>
    </source>
</evidence>
<evidence type="ECO:0000256" key="1">
    <source>
        <dbReference type="ARBA" id="ARBA00004123"/>
    </source>
</evidence>
<dbReference type="CDD" id="cd00067">
    <property type="entry name" value="GAL4"/>
    <property type="match status" value="1"/>
</dbReference>
<dbReference type="EMBL" id="KL585002">
    <property type="protein sequence ID" value="KEQ79840.1"/>
    <property type="molecule type" value="Genomic_DNA"/>
</dbReference>
<comment type="subcellular location">
    <subcellularLocation>
        <location evidence="1">Nucleus</location>
    </subcellularLocation>
</comment>
<evidence type="ECO:0000256" key="2">
    <source>
        <dbReference type="ARBA" id="ARBA00022723"/>
    </source>
</evidence>
<name>A0A074X2V0_AURPU</name>
<dbReference type="AlphaFoldDB" id="A0A074X2V0"/>
<dbReference type="STRING" id="1043002.A0A074X2V0"/>
<evidence type="ECO:0000256" key="5">
    <source>
        <dbReference type="ARBA" id="ARBA00023125"/>
    </source>
</evidence>
<dbReference type="SMART" id="SM00066">
    <property type="entry name" value="GAL4"/>
    <property type="match status" value="1"/>
</dbReference>
<accession>A0A074X2V0</accession>
<dbReference type="GO" id="GO:0005634">
    <property type="term" value="C:nucleus"/>
    <property type="evidence" value="ECO:0007669"/>
    <property type="project" value="UniProtKB-SubCell"/>
</dbReference>
<dbReference type="RefSeq" id="XP_029756027.1">
    <property type="nucleotide sequence ID" value="XM_029901324.1"/>
</dbReference>
<evidence type="ECO:0000313" key="9">
    <source>
        <dbReference type="EMBL" id="KEQ79840.1"/>
    </source>
</evidence>
<dbReference type="PANTHER" id="PTHR31668">
    <property type="entry name" value="GLUCOSE TRANSPORT TRANSCRIPTION REGULATOR RGT1-RELATED-RELATED"/>
    <property type="match status" value="1"/>
</dbReference>
<keyword evidence="6" id="KW-0804">Transcription</keyword>
<dbReference type="PROSITE" id="PS00463">
    <property type="entry name" value="ZN2_CY6_FUNGAL_1"/>
    <property type="match status" value="1"/>
</dbReference>
<evidence type="ECO:0000256" key="4">
    <source>
        <dbReference type="ARBA" id="ARBA00023015"/>
    </source>
</evidence>
<dbReference type="SUPFAM" id="SSF57701">
    <property type="entry name" value="Zn2/Cys6 DNA-binding domain"/>
    <property type="match status" value="1"/>
</dbReference>
<dbReference type="Proteomes" id="UP000030706">
    <property type="component" value="Unassembled WGS sequence"/>
</dbReference>